<dbReference type="AlphaFoldDB" id="A0ABD5YSC0"/>
<evidence type="ECO:0000313" key="3">
    <source>
        <dbReference type="EMBL" id="MFC7192299.1"/>
    </source>
</evidence>
<keyword evidence="1" id="KW-0560">Oxidoreductase</keyword>
<keyword evidence="4" id="KW-1185">Reference proteome</keyword>
<keyword evidence="2" id="KW-0520">NAD</keyword>
<dbReference type="EMBL" id="JBHTAX010000004">
    <property type="protein sequence ID" value="MFC7192299.1"/>
    <property type="molecule type" value="Genomic_DNA"/>
</dbReference>
<dbReference type="Gene3D" id="3.40.50.720">
    <property type="entry name" value="NAD(P)-binding Rossmann-like Domain"/>
    <property type="match status" value="2"/>
</dbReference>
<evidence type="ECO:0008006" key="5">
    <source>
        <dbReference type="Google" id="ProtNLM"/>
    </source>
</evidence>
<proteinExistence type="predicted"/>
<dbReference type="SUPFAM" id="SSF52283">
    <property type="entry name" value="Formate/glycerate dehydrogenase catalytic domain-like"/>
    <property type="match status" value="1"/>
</dbReference>
<name>A0ABD5YSC0_9EURY</name>
<reference evidence="3 4" key="1">
    <citation type="journal article" date="2019" name="Int. J. Syst. Evol. Microbiol.">
        <title>The Global Catalogue of Microorganisms (GCM) 10K type strain sequencing project: providing services to taxonomists for standard genome sequencing and annotation.</title>
        <authorList>
            <consortium name="The Broad Institute Genomics Platform"/>
            <consortium name="The Broad Institute Genome Sequencing Center for Infectious Disease"/>
            <person name="Wu L."/>
            <person name="Ma J."/>
        </authorList>
    </citation>
    <scope>NUCLEOTIDE SEQUENCE [LARGE SCALE GENOMIC DNA]</scope>
    <source>
        <strain evidence="3 4">RDMS1</strain>
    </source>
</reference>
<accession>A0ABD5YSC0</accession>
<sequence>MTERLELKQLYVHTSIGNVIPEEAFVETLDDIPIPTALVGDSKTYGEGDAVITYTSRPEFLDAAWVHCARAGYDEFDTSAYEKRGVPLTNSTGIHGATVGEMVVGFMLSFARLLHVYRDHQNDCEWHTPDYERPFTIEEERVCVVGLGPSAPGPPSEPTLSART</sequence>
<evidence type="ECO:0000256" key="1">
    <source>
        <dbReference type="ARBA" id="ARBA00023002"/>
    </source>
</evidence>
<dbReference type="PANTHER" id="PTHR43333:SF1">
    <property type="entry name" value="D-ISOMER SPECIFIC 2-HYDROXYACID DEHYDROGENASE NAD-BINDING DOMAIN-CONTAINING PROTEIN"/>
    <property type="match status" value="1"/>
</dbReference>
<dbReference type="PANTHER" id="PTHR43333">
    <property type="entry name" value="2-HACID_DH_C DOMAIN-CONTAINING PROTEIN"/>
    <property type="match status" value="1"/>
</dbReference>
<evidence type="ECO:0000313" key="4">
    <source>
        <dbReference type="Proteomes" id="UP001596417"/>
    </source>
</evidence>
<dbReference type="Proteomes" id="UP001596417">
    <property type="component" value="Unassembled WGS sequence"/>
</dbReference>
<comment type="caution">
    <text evidence="3">The sequence shown here is derived from an EMBL/GenBank/DDBJ whole genome shotgun (WGS) entry which is preliminary data.</text>
</comment>
<organism evidence="3 4">
    <name type="scientific">Halocatena marina</name>
    <dbReference type="NCBI Taxonomy" id="2934937"/>
    <lineage>
        <taxon>Archaea</taxon>
        <taxon>Methanobacteriati</taxon>
        <taxon>Methanobacteriota</taxon>
        <taxon>Stenosarchaea group</taxon>
        <taxon>Halobacteria</taxon>
        <taxon>Halobacteriales</taxon>
        <taxon>Natronomonadaceae</taxon>
        <taxon>Halocatena</taxon>
    </lineage>
</organism>
<gene>
    <name evidence="3" type="ORF">ACFQL7_22430</name>
</gene>
<protein>
    <recommendedName>
        <fullName evidence="5">D-isomer specific 2-hydroxyacid dehydrogenase catalytic domain-containing protein</fullName>
    </recommendedName>
</protein>
<dbReference type="GO" id="GO:0016491">
    <property type="term" value="F:oxidoreductase activity"/>
    <property type="evidence" value="ECO:0007669"/>
    <property type="project" value="UniProtKB-KW"/>
</dbReference>
<evidence type="ECO:0000256" key="2">
    <source>
        <dbReference type="ARBA" id="ARBA00023027"/>
    </source>
</evidence>
<dbReference type="RefSeq" id="WP_390206700.1">
    <property type="nucleotide sequence ID" value="NZ_JBHTAX010000004.1"/>
</dbReference>